<protein>
    <submittedName>
        <fullName evidence="3">Helix-turn-helix domain-containing protein</fullName>
    </submittedName>
</protein>
<gene>
    <name evidence="3" type="ORF">SAMN02982922_2248</name>
</gene>
<dbReference type="Gene3D" id="2.60.120.10">
    <property type="entry name" value="Jelly Rolls"/>
    <property type="match status" value="1"/>
</dbReference>
<dbReference type="Proteomes" id="UP000193083">
    <property type="component" value="Unassembled WGS sequence"/>
</dbReference>
<keyword evidence="1" id="KW-0238">DNA-binding</keyword>
<dbReference type="CDD" id="cd02209">
    <property type="entry name" value="cupin_XRE_C"/>
    <property type="match status" value="1"/>
</dbReference>
<dbReference type="GO" id="GO:0005829">
    <property type="term" value="C:cytosol"/>
    <property type="evidence" value="ECO:0007669"/>
    <property type="project" value="TreeGrafter"/>
</dbReference>
<name>A0A1X7NPH9_9HYPH</name>
<evidence type="ECO:0000259" key="2">
    <source>
        <dbReference type="PROSITE" id="PS50943"/>
    </source>
</evidence>
<dbReference type="InterPro" id="IPR014710">
    <property type="entry name" value="RmlC-like_jellyroll"/>
</dbReference>
<dbReference type="Pfam" id="PF13560">
    <property type="entry name" value="HTH_31"/>
    <property type="match status" value="1"/>
</dbReference>
<evidence type="ECO:0000313" key="3">
    <source>
        <dbReference type="EMBL" id="SMH39979.1"/>
    </source>
</evidence>
<dbReference type="InterPro" id="IPR001387">
    <property type="entry name" value="Cro/C1-type_HTH"/>
</dbReference>
<dbReference type="InterPro" id="IPR010982">
    <property type="entry name" value="Lambda_DNA-bd_dom_sf"/>
</dbReference>
<dbReference type="Gene3D" id="1.10.260.40">
    <property type="entry name" value="lambda repressor-like DNA-binding domains"/>
    <property type="match status" value="1"/>
</dbReference>
<dbReference type="SUPFAM" id="SSF47413">
    <property type="entry name" value="lambda repressor-like DNA-binding domains"/>
    <property type="match status" value="1"/>
</dbReference>
<accession>A0A1X7NPH9</accession>
<reference evidence="4" key="1">
    <citation type="submission" date="2017-04" db="EMBL/GenBank/DDBJ databases">
        <authorList>
            <person name="Varghese N."/>
            <person name="Submissions S."/>
        </authorList>
    </citation>
    <scope>NUCLEOTIDE SEQUENCE [LARGE SCALE GENOMIC DNA]</scope>
    <source>
        <strain evidence="4">B5P</strain>
    </source>
</reference>
<dbReference type="CDD" id="cd00093">
    <property type="entry name" value="HTH_XRE"/>
    <property type="match status" value="1"/>
</dbReference>
<organism evidence="3 4">
    <name type="scientific">Mesorhizobium australicum</name>
    <dbReference type="NCBI Taxonomy" id="536018"/>
    <lineage>
        <taxon>Bacteria</taxon>
        <taxon>Pseudomonadati</taxon>
        <taxon>Pseudomonadota</taxon>
        <taxon>Alphaproteobacteria</taxon>
        <taxon>Hyphomicrobiales</taxon>
        <taxon>Phyllobacteriaceae</taxon>
        <taxon>Mesorhizobium</taxon>
    </lineage>
</organism>
<dbReference type="SUPFAM" id="SSF51182">
    <property type="entry name" value="RmlC-like cupins"/>
    <property type="match status" value="1"/>
</dbReference>
<dbReference type="InterPro" id="IPR011051">
    <property type="entry name" value="RmlC_Cupin_sf"/>
</dbReference>
<evidence type="ECO:0000256" key="1">
    <source>
        <dbReference type="ARBA" id="ARBA00023125"/>
    </source>
</evidence>
<dbReference type="EMBL" id="FXBL01000004">
    <property type="protein sequence ID" value="SMH39979.1"/>
    <property type="molecule type" value="Genomic_DNA"/>
</dbReference>
<dbReference type="InterPro" id="IPR050807">
    <property type="entry name" value="TransReg_Diox_bact_type"/>
</dbReference>
<dbReference type="PROSITE" id="PS50943">
    <property type="entry name" value="HTH_CROC1"/>
    <property type="match status" value="1"/>
</dbReference>
<dbReference type="PANTHER" id="PTHR46797">
    <property type="entry name" value="HTH-TYPE TRANSCRIPTIONAL REGULATOR"/>
    <property type="match status" value="1"/>
</dbReference>
<dbReference type="GO" id="GO:0003677">
    <property type="term" value="F:DNA binding"/>
    <property type="evidence" value="ECO:0007669"/>
    <property type="project" value="UniProtKB-KW"/>
</dbReference>
<keyword evidence="4" id="KW-1185">Reference proteome</keyword>
<dbReference type="GO" id="GO:0003700">
    <property type="term" value="F:DNA-binding transcription factor activity"/>
    <property type="evidence" value="ECO:0007669"/>
    <property type="project" value="TreeGrafter"/>
</dbReference>
<proteinExistence type="predicted"/>
<sequence length="207" mass="23277">MRGPPLTYSHIREIFPYMESLSLHDDAFARQVADRLKSLRTKRGWSLDELATRSGVSRATLSRMENAEVSPTAQALGRLCAAYGLTMSRLMRMVEERFEPLVKTGSQPVWEDRSAGFTRRSLSPPAATLAGEVLECELRAGTRIDYPLPPRPGLEHHLVLREGALSLTIEGRRHDLVPGDCLRYQLHGESRFETPVDMGAKYLLFIV</sequence>
<evidence type="ECO:0000313" key="4">
    <source>
        <dbReference type="Proteomes" id="UP000193083"/>
    </source>
</evidence>
<dbReference type="SMART" id="SM00530">
    <property type="entry name" value="HTH_XRE"/>
    <property type="match status" value="1"/>
</dbReference>
<dbReference type="AlphaFoldDB" id="A0A1X7NPH9"/>
<feature type="domain" description="HTH cro/C1-type" evidence="2">
    <location>
        <begin position="36"/>
        <end position="90"/>
    </location>
</feature>
<dbReference type="PANTHER" id="PTHR46797:SF10">
    <property type="entry name" value="BLR1115 PROTEIN"/>
    <property type="match status" value="1"/>
</dbReference>